<dbReference type="Proteomes" id="UP000029640">
    <property type="component" value="Unassembled WGS sequence"/>
</dbReference>
<dbReference type="HOGENOM" id="CLU_1649780_0_0_6"/>
<evidence type="ECO:0000313" key="2">
    <source>
        <dbReference type="EMBL" id="KGE04940.1"/>
    </source>
</evidence>
<evidence type="ECO:0000256" key="1">
    <source>
        <dbReference type="SAM" id="Phobius"/>
    </source>
</evidence>
<comment type="caution">
    <text evidence="2">The sequence shown here is derived from an EMBL/GenBank/DDBJ whole genome shotgun (WGS) entry which is preliminary data.</text>
</comment>
<organism evidence="2 3">
    <name type="scientific">Pseudohaliea rubra DSM 19751</name>
    <dbReference type="NCBI Taxonomy" id="1265313"/>
    <lineage>
        <taxon>Bacteria</taxon>
        <taxon>Pseudomonadati</taxon>
        <taxon>Pseudomonadota</taxon>
        <taxon>Gammaproteobacteria</taxon>
        <taxon>Cellvibrionales</taxon>
        <taxon>Halieaceae</taxon>
        <taxon>Pseudohaliea</taxon>
    </lineage>
</organism>
<dbReference type="EMBL" id="AUVB01000013">
    <property type="protein sequence ID" value="KGE04940.1"/>
    <property type="molecule type" value="Genomic_DNA"/>
</dbReference>
<keyword evidence="1" id="KW-0812">Transmembrane</keyword>
<evidence type="ECO:0000313" key="3">
    <source>
        <dbReference type="Proteomes" id="UP000029640"/>
    </source>
</evidence>
<dbReference type="InterPro" id="IPR005625">
    <property type="entry name" value="PepSY-ass_TM"/>
</dbReference>
<name>A0A095VU85_9GAMM</name>
<accession>A0A095VU85</accession>
<keyword evidence="1" id="KW-1133">Transmembrane helix</keyword>
<dbReference type="STRING" id="1265313.HRUBRA_00413"/>
<protein>
    <recommendedName>
        <fullName evidence="4">PepSY domain-containing protein</fullName>
    </recommendedName>
</protein>
<dbReference type="Pfam" id="PF03929">
    <property type="entry name" value="PepSY_TM"/>
    <property type="match status" value="1"/>
</dbReference>
<dbReference type="AlphaFoldDB" id="A0A095VU85"/>
<keyword evidence="3" id="KW-1185">Reference proteome</keyword>
<evidence type="ECO:0008006" key="4">
    <source>
        <dbReference type="Google" id="ProtNLM"/>
    </source>
</evidence>
<keyword evidence="1" id="KW-0472">Membrane</keyword>
<gene>
    <name evidence="2" type="ORF">HRUBRA_00413</name>
</gene>
<sequence length="160" mass="17603">MTVLAVTGALVAFKKEWDYLQPAARRGEPAPITAMIPPADVAGIVLALDLPEAQGLEDINRIELRPGKHLYKVRLESAGTWSSPREIQVDASTGAVLNSGVRGDQLWMDIHSFAVFGQGTKLVLMTLAGISLLWLSLSGLYLFGFPPWHRARKRRRQSTL</sequence>
<reference evidence="2 3" key="1">
    <citation type="journal article" date="2014" name="Genome Announc.">
        <title>Genome Sequence of Gammaproteobacterial Pseudohaliea rubra Type Strain DSM 19751, Isolated from Coastal Seawater of the Mediterranean Sea.</title>
        <authorList>
            <person name="Spring S."/>
            <person name="Fiebig A."/>
            <person name="Riedel T."/>
            <person name="Goker M."/>
            <person name="Klenk H.P."/>
        </authorList>
    </citation>
    <scope>NUCLEOTIDE SEQUENCE [LARGE SCALE GENOMIC DNA]</scope>
    <source>
        <strain evidence="2 3">DSM 19751</strain>
    </source>
</reference>
<proteinExistence type="predicted"/>
<feature type="transmembrane region" description="Helical" evidence="1">
    <location>
        <begin position="122"/>
        <end position="145"/>
    </location>
</feature>
<dbReference type="eggNOG" id="COG3182">
    <property type="taxonomic scope" value="Bacteria"/>
</dbReference>